<dbReference type="GeneID" id="36546792"/>
<comment type="caution">
    <text evidence="7">The sequence shown here is derived from an EMBL/GenBank/DDBJ whole genome shotgun (WGS) entry which is preliminary data.</text>
</comment>
<feature type="chain" id="PRO_5014178026" evidence="4">
    <location>
        <begin position="21"/>
        <end position="385"/>
    </location>
</feature>
<dbReference type="PROSITE" id="PS00498">
    <property type="entry name" value="TYROSINASE_2"/>
    <property type="match status" value="1"/>
</dbReference>
<dbReference type="Gene3D" id="1.10.1280.10">
    <property type="entry name" value="Di-copper center containing domain from catechol oxidase"/>
    <property type="match status" value="1"/>
</dbReference>
<dbReference type="PROSITE" id="PS00497">
    <property type="entry name" value="TYROSINASE_1"/>
    <property type="match status" value="1"/>
</dbReference>
<evidence type="ECO:0000313" key="7">
    <source>
        <dbReference type="EMBL" id="PKY07397.1"/>
    </source>
</evidence>
<dbReference type="InterPro" id="IPR050316">
    <property type="entry name" value="Tyrosinase/Hemocyanin"/>
</dbReference>
<dbReference type="PANTHER" id="PTHR11474">
    <property type="entry name" value="TYROSINASE FAMILY MEMBER"/>
    <property type="match status" value="1"/>
</dbReference>
<keyword evidence="8" id="KW-1185">Reference proteome</keyword>
<evidence type="ECO:0000256" key="1">
    <source>
        <dbReference type="ARBA" id="ARBA00022723"/>
    </source>
</evidence>
<organism evidence="7 8">
    <name type="scientific">Aspergillus campestris (strain IBT 28561)</name>
    <dbReference type="NCBI Taxonomy" id="1392248"/>
    <lineage>
        <taxon>Eukaryota</taxon>
        <taxon>Fungi</taxon>
        <taxon>Dikarya</taxon>
        <taxon>Ascomycota</taxon>
        <taxon>Pezizomycotina</taxon>
        <taxon>Eurotiomycetes</taxon>
        <taxon>Eurotiomycetidae</taxon>
        <taxon>Eurotiales</taxon>
        <taxon>Aspergillaceae</taxon>
        <taxon>Aspergillus</taxon>
        <taxon>Aspergillus subgen. Circumdati</taxon>
    </lineage>
</organism>
<proteinExistence type="predicted"/>
<dbReference type="EMBL" id="MSFM01000002">
    <property type="protein sequence ID" value="PKY07397.1"/>
    <property type="molecule type" value="Genomic_DNA"/>
</dbReference>
<evidence type="ECO:0000313" key="8">
    <source>
        <dbReference type="Proteomes" id="UP000234254"/>
    </source>
</evidence>
<dbReference type="InterPro" id="IPR002227">
    <property type="entry name" value="Tyrosinase_Cu-bd"/>
</dbReference>
<dbReference type="AlphaFoldDB" id="A0A2I1DBY6"/>
<keyword evidence="1" id="KW-0479">Metal-binding</keyword>
<dbReference type="GO" id="GO:0016491">
    <property type="term" value="F:oxidoreductase activity"/>
    <property type="evidence" value="ECO:0007669"/>
    <property type="project" value="UniProtKB-KW"/>
</dbReference>
<name>A0A2I1DBY6_ASPC2</name>
<dbReference type="VEuPathDB" id="FungiDB:P168DRAFT_309156"/>
<evidence type="ECO:0000256" key="3">
    <source>
        <dbReference type="ARBA" id="ARBA00023008"/>
    </source>
</evidence>
<evidence type="ECO:0000259" key="5">
    <source>
        <dbReference type="PROSITE" id="PS00497"/>
    </source>
</evidence>
<dbReference type="Pfam" id="PF00264">
    <property type="entry name" value="Tyrosinase"/>
    <property type="match status" value="1"/>
</dbReference>
<gene>
    <name evidence="7" type="ORF">P168DRAFT_309156</name>
</gene>
<dbReference type="OrthoDB" id="6132182at2759"/>
<feature type="domain" description="Tyrosinase copper-binding" evidence="5">
    <location>
        <begin position="113"/>
        <end position="130"/>
    </location>
</feature>
<dbReference type="PANTHER" id="PTHR11474:SF125">
    <property type="entry name" value="N-ACETYL-6-HYDROXYTRYPTOPHAN OXIDASE IVOB-RELATED"/>
    <property type="match status" value="1"/>
</dbReference>
<accession>A0A2I1DBY6</accession>
<dbReference type="RefSeq" id="XP_024695991.1">
    <property type="nucleotide sequence ID" value="XM_024839268.1"/>
</dbReference>
<keyword evidence="4" id="KW-0732">Signal</keyword>
<feature type="signal peptide" evidence="4">
    <location>
        <begin position="1"/>
        <end position="20"/>
    </location>
</feature>
<evidence type="ECO:0000259" key="6">
    <source>
        <dbReference type="PROSITE" id="PS00498"/>
    </source>
</evidence>
<keyword evidence="3" id="KW-0186">Copper</keyword>
<dbReference type="InterPro" id="IPR008922">
    <property type="entry name" value="Di-copper_centre_dom_sf"/>
</dbReference>
<reference evidence="7" key="1">
    <citation type="submission" date="2016-12" db="EMBL/GenBank/DDBJ databases">
        <title>The genomes of Aspergillus section Nigri reveals drivers in fungal speciation.</title>
        <authorList>
            <consortium name="DOE Joint Genome Institute"/>
            <person name="Vesth T.C."/>
            <person name="Nybo J."/>
            <person name="Theobald S."/>
            <person name="Brandl J."/>
            <person name="Frisvad J.C."/>
            <person name="Nielsen K.F."/>
            <person name="Lyhne E.K."/>
            <person name="Kogle M.E."/>
            <person name="Kuo A."/>
            <person name="Riley R."/>
            <person name="Clum A."/>
            <person name="Nolan M."/>
            <person name="Lipzen A."/>
            <person name="Salamov A."/>
            <person name="Henrissat B."/>
            <person name="Wiebenga A."/>
            <person name="De vries R.P."/>
            <person name="Grigoriev I.V."/>
            <person name="Mortensen U.H."/>
            <person name="Andersen M.R."/>
            <person name="Baker S.E."/>
        </authorList>
    </citation>
    <scope>NUCLEOTIDE SEQUENCE</scope>
    <source>
        <strain evidence="7">IBT 28561</strain>
    </source>
</reference>
<evidence type="ECO:0000256" key="2">
    <source>
        <dbReference type="ARBA" id="ARBA00023002"/>
    </source>
</evidence>
<keyword evidence="2" id="KW-0560">Oxidoreductase</keyword>
<dbReference type="PRINTS" id="PR00092">
    <property type="entry name" value="TYROSINASE"/>
</dbReference>
<evidence type="ECO:0000256" key="4">
    <source>
        <dbReference type="SAM" id="SignalP"/>
    </source>
</evidence>
<dbReference type="GO" id="GO:0046872">
    <property type="term" value="F:metal ion binding"/>
    <property type="evidence" value="ECO:0007669"/>
    <property type="project" value="UniProtKB-KW"/>
</dbReference>
<dbReference type="Proteomes" id="UP000234254">
    <property type="component" value="Unassembled WGS sequence"/>
</dbReference>
<dbReference type="SUPFAM" id="SSF48056">
    <property type="entry name" value="Di-copper centre-containing domain"/>
    <property type="match status" value="1"/>
</dbReference>
<sequence>MRLIILKAETALLAFSPASASPTDPWDALAGKALHNQAQYHSSHKGHGSCNPKTVSVRREWGSLSKRERKDYISAVNCLHSKPSKSDPSFAPGARNRYDDFVAVHINQTIYIHATGSFLTWHRYFTWAYEQALRNECGYKGAQPYYAWNKYAADPLSSPMFDGSEYSMSGDGSFVEHEGPEAAPGIILKPGKGGGCITSGPFKNWKVNLGPVLPSLKIPGLEPPQDDPTHGLGYNPRCLRRDISTDASRWTATEHVIDLIKNYPTIGQFQDRMQGDFPKGYLGIHSGGHYTIGGDPGGDFAVSPGDPAFFLHHAAIDRAFWTWQNLDPSKRTFVAAGPSIMPGIGVDAPNVTLDYPIDLSSMLAAPKTIRELSDTAAGPFCYVYL</sequence>
<feature type="domain" description="Tyrosinase copper-binding" evidence="6">
    <location>
        <begin position="306"/>
        <end position="317"/>
    </location>
</feature>
<protein>
    <submittedName>
        <fullName evidence="7">Tyrosinase</fullName>
    </submittedName>
</protein>